<dbReference type="EMBL" id="MVFC01000004">
    <property type="protein sequence ID" value="OON81499.1"/>
    <property type="molecule type" value="Genomic_DNA"/>
</dbReference>
<dbReference type="Pfam" id="PF13349">
    <property type="entry name" value="DUF4097"/>
    <property type="match status" value="1"/>
</dbReference>
<proteinExistence type="predicted"/>
<dbReference type="STRING" id="83656.B1H18_08660"/>
<accession>A0A1V4ADC8</accession>
<name>A0A1V4ADC8_9ACTN</name>
<sequence>MPKTPRVAAGSCAVLLVCALAGCSGGDGSHDGSGSGGDASPFAPAVAAQGGALPGGGRLVITTEGGVRLVGGGGDRVRVEDGTKAHWDGEGPTRTLDLPCDENDRRAEKNCGGMPVVHVPSGADVTVSARNAGVDVTGVRGALTLTTVNGDVTVQDAGDRHERSRLVTRNGSVRATGLRAAHLGAETVNGDVDLACDNAPGDVSGVSRNGSVRVTLPSDAPSYAADATTVNGRTDVDVPSSSPKEHELSLRTVNGDVEAHRG</sequence>
<dbReference type="AlphaFoldDB" id="A0A1V4ADC8"/>
<feature type="domain" description="DUF4097" evidence="3">
    <location>
        <begin position="124"/>
        <end position="257"/>
    </location>
</feature>
<evidence type="ECO:0000256" key="2">
    <source>
        <dbReference type="SAM" id="SignalP"/>
    </source>
</evidence>
<keyword evidence="2" id="KW-0732">Signal</keyword>
<feature type="region of interest" description="Disordered" evidence="1">
    <location>
        <begin position="222"/>
        <end position="248"/>
    </location>
</feature>
<dbReference type="PROSITE" id="PS51257">
    <property type="entry name" value="PROKAR_LIPOPROTEIN"/>
    <property type="match status" value="1"/>
</dbReference>
<evidence type="ECO:0000313" key="5">
    <source>
        <dbReference type="Proteomes" id="UP000190539"/>
    </source>
</evidence>
<dbReference type="Proteomes" id="UP000190539">
    <property type="component" value="Unassembled WGS sequence"/>
</dbReference>
<comment type="caution">
    <text evidence="4">The sequence shown here is derived from an EMBL/GenBank/DDBJ whole genome shotgun (WGS) entry which is preliminary data.</text>
</comment>
<evidence type="ECO:0000259" key="3">
    <source>
        <dbReference type="Pfam" id="PF13349"/>
    </source>
</evidence>
<feature type="signal peptide" evidence="2">
    <location>
        <begin position="1"/>
        <end position="21"/>
    </location>
</feature>
<protein>
    <recommendedName>
        <fullName evidence="3">DUF4097 domain-containing protein</fullName>
    </recommendedName>
</protein>
<evidence type="ECO:0000256" key="1">
    <source>
        <dbReference type="SAM" id="MobiDB-lite"/>
    </source>
</evidence>
<dbReference type="OrthoDB" id="4331647at2"/>
<keyword evidence="5" id="KW-1185">Reference proteome</keyword>
<gene>
    <name evidence="4" type="ORF">B1H18_08660</name>
</gene>
<reference evidence="4 5" key="1">
    <citation type="submission" date="2017-02" db="EMBL/GenBank/DDBJ databases">
        <title>Draft Genome Sequence of Streptomyces tsukubaensis F601, a Producer of the immunosuppressant tacrolimus FK506.</title>
        <authorList>
            <person name="Zong G."/>
            <person name="Zhong C."/>
            <person name="Fu J."/>
            <person name="Qin R."/>
            <person name="Cao G."/>
        </authorList>
    </citation>
    <scope>NUCLEOTIDE SEQUENCE [LARGE SCALE GENOMIC DNA]</scope>
    <source>
        <strain evidence="4 5">F601</strain>
    </source>
</reference>
<dbReference type="RefSeq" id="WP_077966567.1">
    <property type="nucleotide sequence ID" value="NZ_CP045178.1"/>
</dbReference>
<evidence type="ECO:0000313" key="4">
    <source>
        <dbReference type="EMBL" id="OON81499.1"/>
    </source>
</evidence>
<dbReference type="InterPro" id="IPR025164">
    <property type="entry name" value="Toastrack_DUF4097"/>
</dbReference>
<organism evidence="4 5">
    <name type="scientific">Streptomyces tsukubensis</name>
    <dbReference type="NCBI Taxonomy" id="83656"/>
    <lineage>
        <taxon>Bacteria</taxon>
        <taxon>Bacillati</taxon>
        <taxon>Actinomycetota</taxon>
        <taxon>Actinomycetes</taxon>
        <taxon>Kitasatosporales</taxon>
        <taxon>Streptomycetaceae</taxon>
        <taxon>Streptomyces</taxon>
    </lineage>
</organism>
<feature type="chain" id="PRO_5038682954" description="DUF4097 domain-containing protein" evidence="2">
    <location>
        <begin position="22"/>
        <end position="262"/>
    </location>
</feature>